<sequence>MHCCPSTSTCFL</sequence>
<reference evidence="1" key="2">
    <citation type="journal article" date="2015" name="Fish Shellfish Immunol.">
        <title>Early steps in the European eel (Anguilla anguilla)-Vibrio vulnificus interaction in the gills: Role of the RtxA13 toxin.</title>
        <authorList>
            <person name="Callol A."/>
            <person name="Pajuelo D."/>
            <person name="Ebbesson L."/>
            <person name="Teles M."/>
            <person name="MacKenzie S."/>
            <person name="Amaro C."/>
        </authorList>
    </citation>
    <scope>NUCLEOTIDE SEQUENCE</scope>
</reference>
<proteinExistence type="predicted"/>
<dbReference type="EMBL" id="GBXM01003387">
    <property type="protein sequence ID" value="JAI05191.1"/>
    <property type="molecule type" value="Transcribed_RNA"/>
</dbReference>
<protein>
    <submittedName>
        <fullName evidence="1">Uncharacterized protein</fullName>
    </submittedName>
</protein>
<accession>A0A0E9XTJ6</accession>
<organism evidence="1">
    <name type="scientific">Anguilla anguilla</name>
    <name type="common">European freshwater eel</name>
    <name type="synonym">Muraena anguilla</name>
    <dbReference type="NCBI Taxonomy" id="7936"/>
    <lineage>
        <taxon>Eukaryota</taxon>
        <taxon>Metazoa</taxon>
        <taxon>Chordata</taxon>
        <taxon>Craniata</taxon>
        <taxon>Vertebrata</taxon>
        <taxon>Euteleostomi</taxon>
        <taxon>Actinopterygii</taxon>
        <taxon>Neopterygii</taxon>
        <taxon>Teleostei</taxon>
        <taxon>Anguilliformes</taxon>
        <taxon>Anguillidae</taxon>
        <taxon>Anguilla</taxon>
    </lineage>
</organism>
<evidence type="ECO:0000313" key="1">
    <source>
        <dbReference type="EMBL" id="JAI05191.1"/>
    </source>
</evidence>
<reference evidence="1" key="1">
    <citation type="submission" date="2014-11" db="EMBL/GenBank/DDBJ databases">
        <authorList>
            <person name="Amaro Gonzalez C."/>
        </authorList>
    </citation>
    <scope>NUCLEOTIDE SEQUENCE</scope>
</reference>
<name>A0A0E9XTJ6_ANGAN</name>